<evidence type="ECO:0000313" key="2">
    <source>
        <dbReference type="EMBL" id="KAF6021277.1"/>
    </source>
</evidence>
<dbReference type="EMBL" id="VXIV02003077">
    <property type="protein sequence ID" value="KAF6021277.1"/>
    <property type="molecule type" value="Genomic_DNA"/>
</dbReference>
<reference evidence="2" key="1">
    <citation type="submission" date="2020-06" db="EMBL/GenBank/DDBJ databases">
        <title>Draft genome of Bugula neritina, a colonial animal packing powerful symbionts and potential medicines.</title>
        <authorList>
            <person name="Rayko M."/>
        </authorList>
    </citation>
    <scope>NUCLEOTIDE SEQUENCE [LARGE SCALE GENOMIC DNA]</scope>
    <source>
        <strain evidence="2">Kwan_BN1</strain>
    </source>
</reference>
<accession>A0A7J7J5W9</accession>
<feature type="region of interest" description="Disordered" evidence="1">
    <location>
        <begin position="1"/>
        <end position="39"/>
    </location>
</feature>
<feature type="compositionally biased region" description="Basic residues" evidence="1">
    <location>
        <begin position="1"/>
        <end position="10"/>
    </location>
</feature>
<feature type="region of interest" description="Disordered" evidence="1">
    <location>
        <begin position="53"/>
        <end position="125"/>
    </location>
</feature>
<dbReference type="AlphaFoldDB" id="A0A7J7J5W9"/>
<gene>
    <name evidence="2" type="ORF">EB796_020414</name>
</gene>
<organism evidence="2 3">
    <name type="scientific">Bugula neritina</name>
    <name type="common">Brown bryozoan</name>
    <name type="synonym">Sertularia neritina</name>
    <dbReference type="NCBI Taxonomy" id="10212"/>
    <lineage>
        <taxon>Eukaryota</taxon>
        <taxon>Metazoa</taxon>
        <taxon>Spiralia</taxon>
        <taxon>Lophotrochozoa</taxon>
        <taxon>Bryozoa</taxon>
        <taxon>Gymnolaemata</taxon>
        <taxon>Cheilostomatida</taxon>
        <taxon>Flustrina</taxon>
        <taxon>Buguloidea</taxon>
        <taxon>Bugulidae</taxon>
        <taxon>Bugula</taxon>
    </lineage>
</organism>
<proteinExistence type="predicted"/>
<name>A0A7J7J5W9_BUGNE</name>
<protein>
    <submittedName>
        <fullName evidence="2">Uncharacterized protein</fullName>
    </submittedName>
</protein>
<feature type="compositionally biased region" description="Low complexity" evidence="1">
    <location>
        <begin position="100"/>
        <end position="114"/>
    </location>
</feature>
<evidence type="ECO:0000313" key="3">
    <source>
        <dbReference type="Proteomes" id="UP000593567"/>
    </source>
</evidence>
<feature type="compositionally biased region" description="Pro residues" evidence="1">
    <location>
        <begin position="62"/>
        <end position="99"/>
    </location>
</feature>
<dbReference type="Proteomes" id="UP000593567">
    <property type="component" value="Unassembled WGS sequence"/>
</dbReference>
<sequence>MLTVKERRRSFTSDVPVNHKNGADSSSGAKVPSVSLKADQSAVLVTSIASLPSPAVHSSATPPSPAVPNSATPPSPAVPNSATPPSPAVPNLATPPSPAVPNSATPPSTSSSSPEGKKKTVTKKVVKRTVSVKRTIIPTFDDDLAGAPSNDGSCWNQVYDKSGLFKPGQGQIPVTKSEWGENVYVEERMKKFKKEQEAIGKLITGRNWGPVTKV</sequence>
<comment type="caution">
    <text evidence="2">The sequence shown here is derived from an EMBL/GenBank/DDBJ whole genome shotgun (WGS) entry which is preliminary data.</text>
</comment>
<keyword evidence="3" id="KW-1185">Reference proteome</keyword>
<evidence type="ECO:0000256" key="1">
    <source>
        <dbReference type="SAM" id="MobiDB-lite"/>
    </source>
</evidence>